<comment type="function">
    <text evidence="4">Involved in chromosome partition. Localize to both poles of the predivisional cell following completion of DNA replication. Binds to the DNA origin of replication.</text>
</comment>
<feature type="region of interest" description="Disordered" evidence="5">
    <location>
        <begin position="228"/>
        <end position="249"/>
    </location>
</feature>
<dbReference type="SUPFAM" id="SSF109709">
    <property type="entry name" value="KorB DNA-binding domain-like"/>
    <property type="match status" value="1"/>
</dbReference>
<dbReference type="InterPro" id="IPR036086">
    <property type="entry name" value="ParB/Sulfiredoxin_sf"/>
</dbReference>
<keyword evidence="8" id="KW-1185">Reference proteome</keyword>
<dbReference type="NCBIfam" id="TIGR00180">
    <property type="entry name" value="parB_part"/>
    <property type="match status" value="1"/>
</dbReference>
<protein>
    <submittedName>
        <fullName evidence="7">Chromosome segregation DNA-binding protein</fullName>
    </submittedName>
</protein>
<dbReference type="InterPro" id="IPR050336">
    <property type="entry name" value="Chromosome_partition/occlusion"/>
</dbReference>
<keyword evidence="2" id="KW-0159">Chromosome partition</keyword>
<keyword evidence="3 7" id="KW-0238">DNA-binding</keyword>
<accession>A0ABQ5LPV8</accession>
<proteinExistence type="inferred from homology"/>
<comment type="caution">
    <text evidence="7">The sequence shown here is derived from an EMBL/GenBank/DDBJ whole genome shotgun (WGS) entry which is preliminary data.</text>
</comment>
<dbReference type="SMART" id="SM00470">
    <property type="entry name" value="ParB"/>
    <property type="match status" value="1"/>
</dbReference>
<evidence type="ECO:0000256" key="5">
    <source>
        <dbReference type="SAM" id="MobiDB-lite"/>
    </source>
</evidence>
<organism evidence="7 8">
    <name type="scientific">Sinisalibacter aestuarii</name>
    <dbReference type="NCBI Taxonomy" id="2949426"/>
    <lineage>
        <taxon>Bacteria</taxon>
        <taxon>Pseudomonadati</taxon>
        <taxon>Pseudomonadota</taxon>
        <taxon>Alphaproteobacteria</taxon>
        <taxon>Rhodobacterales</taxon>
        <taxon>Roseobacteraceae</taxon>
        <taxon>Sinisalibacter</taxon>
    </lineage>
</organism>
<sequence>MSKKPTRGLGRGLSALMADVAETSHEEPTGEASAPARRADQMIAIEQIVPNPDQPRRQFTQDQLEDLAASIREKGVIQPLILRRTGRDGVYEIVAGERRWRAAQMAQLHAVPALIRDYTDTEALEIAIIENIQRADLNAVEEAAGYRELMDRFGHTQEKLAEALGKSRPHIANMLRLLNLPEDVLDLLRKGALSAGHARALITAEDPSALAAQVVARGLSVREVERLAKAPKKAEKPTPQPKTREKDADTVALEHDLSAALGMKVSIDHRPGQEAGSMTIRYATLDGLDDLCRKLGG</sequence>
<feature type="domain" description="ParB-like N-terminal" evidence="6">
    <location>
        <begin position="41"/>
        <end position="132"/>
    </location>
</feature>
<dbReference type="InterPro" id="IPR057240">
    <property type="entry name" value="ParB_dimer_C"/>
</dbReference>
<dbReference type="PANTHER" id="PTHR33375">
    <property type="entry name" value="CHROMOSOME-PARTITIONING PROTEIN PARB-RELATED"/>
    <property type="match status" value="1"/>
</dbReference>
<evidence type="ECO:0000259" key="6">
    <source>
        <dbReference type="SMART" id="SM00470"/>
    </source>
</evidence>
<evidence type="ECO:0000313" key="7">
    <source>
        <dbReference type="EMBL" id="GKY86455.1"/>
    </source>
</evidence>
<dbReference type="InterPro" id="IPR003115">
    <property type="entry name" value="ParB_N"/>
</dbReference>
<dbReference type="Gene3D" id="3.90.1530.30">
    <property type="match status" value="1"/>
</dbReference>
<evidence type="ECO:0000256" key="2">
    <source>
        <dbReference type="ARBA" id="ARBA00022829"/>
    </source>
</evidence>
<dbReference type="CDD" id="cd16393">
    <property type="entry name" value="SPO0J_N"/>
    <property type="match status" value="1"/>
</dbReference>
<dbReference type="InterPro" id="IPR004437">
    <property type="entry name" value="ParB/RepB/Spo0J"/>
</dbReference>
<evidence type="ECO:0000256" key="3">
    <source>
        <dbReference type="ARBA" id="ARBA00023125"/>
    </source>
</evidence>
<comment type="similarity">
    <text evidence="1">Belongs to the ParB family.</text>
</comment>
<dbReference type="Gene3D" id="1.10.10.2830">
    <property type="match status" value="1"/>
</dbReference>
<dbReference type="InterPro" id="IPR041468">
    <property type="entry name" value="HTH_ParB/Spo0J"/>
</dbReference>
<evidence type="ECO:0000313" key="8">
    <source>
        <dbReference type="Proteomes" id="UP001144205"/>
    </source>
</evidence>
<reference evidence="7" key="1">
    <citation type="journal article" date="2023" name="Int. J. Syst. Evol. Microbiol.">
        <title>Sinisalibacter aestuarii sp. nov., isolated from estuarine sediment of the Arakawa River.</title>
        <authorList>
            <person name="Arafat S.T."/>
            <person name="Hirano S."/>
            <person name="Sato A."/>
            <person name="Takeuchi K."/>
            <person name="Yasuda T."/>
            <person name="Terahara T."/>
            <person name="Hamada M."/>
            <person name="Kobayashi T."/>
        </authorList>
    </citation>
    <scope>NUCLEOTIDE SEQUENCE</scope>
    <source>
        <strain evidence="7">B-399</strain>
    </source>
</reference>
<dbReference type="GO" id="GO:0003677">
    <property type="term" value="F:DNA binding"/>
    <property type="evidence" value="ECO:0007669"/>
    <property type="project" value="UniProtKB-KW"/>
</dbReference>
<dbReference type="Pfam" id="PF23552">
    <property type="entry name" value="ParB_C"/>
    <property type="match status" value="1"/>
</dbReference>
<gene>
    <name evidence="7" type="primary">spo0J</name>
    <name evidence="7" type="ORF">STA1M1_03240</name>
</gene>
<dbReference type="Pfam" id="PF02195">
    <property type="entry name" value="ParB_N"/>
    <property type="match status" value="1"/>
</dbReference>
<dbReference type="EMBL" id="BROH01000001">
    <property type="protein sequence ID" value="GKY86455.1"/>
    <property type="molecule type" value="Genomic_DNA"/>
</dbReference>
<name>A0ABQ5LPV8_9RHOB</name>
<dbReference type="RefSeq" id="WP_281840423.1">
    <property type="nucleotide sequence ID" value="NZ_BROH01000001.1"/>
</dbReference>
<dbReference type="SUPFAM" id="SSF110849">
    <property type="entry name" value="ParB/Sulfiredoxin"/>
    <property type="match status" value="1"/>
</dbReference>
<evidence type="ECO:0000256" key="4">
    <source>
        <dbReference type="ARBA" id="ARBA00025472"/>
    </source>
</evidence>
<evidence type="ECO:0000256" key="1">
    <source>
        <dbReference type="ARBA" id="ARBA00006295"/>
    </source>
</evidence>
<dbReference type="Proteomes" id="UP001144205">
    <property type="component" value="Unassembled WGS sequence"/>
</dbReference>
<dbReference type="PANTHER" id="PTHR33375:SF1">
    <property type="entry name" value="CHROMOSOME-PARTITIONING PROTEIN PARB-RELATED"/>
    <property type="match status" value="1"/>
</dbReference>
<dbReference type="Pfam" id="PF17762">
    <property type="entry name" value="HTH_ParB"/>
    <property type="match status" value="1"/>
</dbReference>
<feature type="region of interest" description="Disordered" evidence="5">
    <location>
        <begin position="1"/>
        <end position="37"/>
    </location>
</feature>